<dbReference type="InterPro" id="IPR036291">
    <property type="entry name" value="NAD(P)-bd_dom_sf"/>
</dbReference>
<dbReference type="RefSeq" id="WP_386806796.1">
    <property type="nucleotide sequence ID" value="NZ_JBHTMV010000001.1"/>
</dbReference>
<evidence type="ECO:0000256" key="2">
    <source>
        <dbReference type="ARBA" id="ARBA00010944"/>
    </source>
</evidence>
<proteinExistence type="inferred from homology"/>
<evidence type="ECO:0000256" key="4">
    <source>
        <dbReference type="ARBA" id="ARBA00017099"/>
    </source>
</evidence>
<reference evidence="9" key="1">
    <citation type="journal article" date="2019" name="Int. J. Syst. Evol. Microbiol.">
        <title>The Global Catalogue of Microorganisms (GCM) 10K type strain sequencing project: providing services to taxonomists for standard genome sequencing and annotation.</title>
        <authorList>
            <consortium name="The Broad Institute Genomics Platform"/>
            <consortium name="The Broad Institute Genome Sequencing Center for Infectious Disease"/>
            <person name="Wu L."/>
            <person name="Ma J."/>
        </authorList>
    </citation>
    <scope>NUCLEOTIDE SEQUENCE [LARGE SCALE GENOMIC DNA]</scope>
    <source>
        <strain evidence="9">CCUG 62221</strain>
    </source>
</reference>
<evidence type="ECO:0000256" key="6">
    <source>
        <dbReference type="RuleBase" id="RU364082"/>
    </source>
</evidence>
<dbReference type="InterPro" id="IPR005913">
    <property type="entry name" value="dTDP_dehydrorham_reduct"/>
</dbReference>
<accession>A0ABW3WK54</accession>
<dbReference type="CDD" id="cd05254">
    <property type="entry name" value="dTDP_HR_like_SDR_e"/>
    <property type="match status" value="1"/>
</dbReference>
<keyword evidence="6" id="KW-0521">NADP</keyword>
<evidence type="ECO:0000313" key="8">
    <source>
        <dbReference type="EMBL" id="MFD1292272.1"/>
    </source>
</evidence>
<comment type="similarity">
    <text evidence="2 6">Belongs to the dTDP-4-dehydrorhamnose reductase family.</text>
</comment>
<organism evidence="8 9">
    <name type="scientific">Lutibacter holmesii</name>
    <dbReference type="NCBI Taxonomy" id="1137985"/>
    <lineage>
        <taxon>Bacteria</taxon>
        <taxon>Pseudomonadati</taxon>
        <taxon>Bacteroidota</taxon>
        <taxon>Flavobacteriia</taxon>
        <taxon>Flavobacteriales</taxon>
        <taxon>Flavobacteriaceae</taxon>
        <taxon>Lutibacter</taxon>
    </lineage>
</organism>
<sequence length="286" mass="32051">MNVLVTGANGQLGLEISNLRNQFSQYQFFLTDVAELNITNFKAIENYVVEHKINVLINCAAFTNVDGAEDATEIADEINNIAVRNLGKIAKKHHLKLVHISTDYVFDGISENSYTETDDTNPQNVYGITKLKGEQALRDLQLENSIIIRTSWLYSAFGTNFVKTILKLSGEKEEIKVVNDQVGSPTYAKDLAIAILQIVPKIKSNVIETFHYSNNGSCSWFGFAQAIVELSKHNCKVHPVSSSQFKTKAKRPNYSLLNTSKIQQKFAVEIPNWKDSLKECMNSVQV</sequence>
<dbReference type="Proteomes" id="UP001597241">
    <property type="component" value="Unassembled WGS sequence"/>
</dbReference>
<dbReference type="Gene3D" id="3.40.50.720">
    <property type="entry name" value="NAD(P)-binding Rossmann-like Domain"/>
    <property type="match status" value="1"/>
</dbReference>
<dbReference type="EMBL" id="JBHTMV010000001">
    <property type="protein sequence ID" value="MFD1292272.1"/>
    <property type="molecule type" value="Genomic_DNA"/>
</dbReference>
<dbReference type="PANTHER" id="PTHR10491:SF4">
    <property type="entry name" value="METHIONINE ADENOSYLTRANSFERASE 2 SUBUNIT BETA"/>
    <property type="match status" value="1"/>
</dbReference>
<comment type="pathway">
    <text evidence="1 6">Carbohydrate biosynthesis; dTDP-L-rhamnose biosynthesis.</text>
</comment>
<keyword evidence="6 8" id="KW-0560">Oxidoreductase</keyword>
<dbReference type="Pfam" id="PF04321">
    <property type="entry name" value="RmlD_sub_bind"/>
    <property type="match status" value="1"/>
</dbReference>
<dbReference type="PANTHER" id="PTHR10491">
    <property type="entry name" value="DTDP-4-DEHYDRORHAMNOSE REDUCTASE"/>
    <property type="match status" value="1"/>
</dbReference>
<evidence type="ECO:0000256" key="1">
    <source>
        <dbReference type="ARBA" id="ARBA00004781"/>
    </source>
</evidence>
<dbReference type="SUPFAM" id="SSF51735">
    <property type="entry name" value="NAD(P)-binding Rossmann-fold domains"/>
    <property type="match status" value="1"/>
</dbReference>
<protein>
    <recommendedName>
        <fullName evidence="4 6">dTDP-4-dehydrorhamnose reductase</fullName>
        <ecNumber evidence="3 6">1.1.1.133</ecNumber>
    </recommendedName>
</protein>
<evidence type="ECO:0000313" key="9">
    <source>
        <dbReference type="Proteomes" id="UP001597241"/>
    </source>
</evidence>
<dbReference type="NCBIfam" id="TIGR01214">
    <property type="entry name" value="rmlD"/>
    <property type="match status" value="1"/>
</dbReference>
<keyword evidence="9" id="KW-1185">Reference proteome</keyword>
<name>A0ABW3WK54_9FLAO</name>
<feature type="domain" description="RmlD-like substrate binding" evidence="7">
    <location>
        <begin position="1"/>
        <end position="285"/>
    </location>
</feature>
<gene>
    <name evidence="8" type="primary">rfbD</name>
    <name evidence="8" type="ORF">ACFQ5N_00365</name>
</gene>
<evidence type="ECO:0000256" key="5">
    <source>
        <dbReference type="ARBA" id="ARBA00048200"/>
    </source>
</evidence>
<evidence type="ECO:0000256" key="3">
    <source>
        <dbReference type="ARBA" id="ARBA00012929"/>
    </source>
</evidence>
<dbReference type="Gene3D" id="3.90.25.10">
    <property type="entry name" value="UDP-galactose 4-epimerase, domain 1"/>
    <property type="match status" value="1"/>
</dbReference>
<dbReference type="InterPro" id="IPR029903">
    <property type="entry name" value="RmlD-like-bd"/>
</dbReference>
<comment type="catalytic activity">
    <reaction evidence="5">
        <text>dTDP-beta-L-rhamnose + NADP(+) = dTDP-4-dehydro-beta-L-rhamnose + NADPH + H(+)</text>
        <dbReference type="Rhea" id="RHEA:21796"/>
        <dbReference type="ChEBI" id="CHEBI:15378"/>
        <dbReference type="ChEBI" id="CHEBI:57510"/>
        <dbReference type="ChEBI" id="CHEBI:57783"/>
        <dbReference type="ChEBI" id="CHEBI:58349"/>
        <dbReference type="ChEBI" id="CHEBI:62830"/>
        <dbReference type="EC" id="1.1.1.133"/>
    </reaction>
</comment>
<comment type="caution">
    <text evidence="8">The sequence shown here is derived from an EMBL/GenBank/DDBJ whole genome shotgun (WGS) entry which is preliminary data.</text>
</comment>
<dbReference type="GO" id="GO:0008831">
    <property type="term" value="F:dTDP-4-dehydrorhamnose reductase activity"/>
    <property type="evidence" value="ECO:0007669"/>
    <property type="project" value="UniProtKB-EC"/>
</dbReference>
<comment type="function">
    <text evidence="6">Catalyzes the reduction of dTDP-6-deoxy-L-lyxo-4-hexulose to yield dTDP-L-rhamnose.</text>
</comment>
<dbReference type="EC" id="1.1.1.133" evidence="3 6"/>
<evidence type="ECO:0000259" key="7">
    <source>
        <dbReference type="Pfam" id="PF04321"/>
    </source>
</evidence>